<dbReference type="PROSITE" id="PS51387">
    <property type="entry name" value="FAD_PCMH"/>
    <property type="match status" value="1"/>
</dbReference>
<proteinExistence type="predicted"/>
<evidence type="ECO:0000313" key="5">
    <source>
        <dbReference type="Proteomes" id="UP001399917"/>
    </source>
</evidence>
<dbReference type="Proteomes" id="UP001399917">
    <property type="component" value="Unassembled WGS sequence"/>
</dbReference>
<dbReference type="PANTHER" id="PTHR11748">
    <property type="entry name" value="D-LACTATE DEHYDROGENASE"/>
    <property type="match status" value="1"/>
</dbReference>
<evidence type="ECO:0000313" key="4">
    <source>
        <dbReference type="EMBL" id="GAA3866722.1"/>
    </source>
</evidence>
<dbReference type="SUPFAM" id="SSF55103">
    <property type="entry name" value="FAD-linked oxidases, C-terminal domain"/>
    <property type="match status" value="1"/>
</dbReference>
<dbReference type="EMBL" id="BAABDF010000007">
    <property type="protein sequence ID" value="GAA3866722.1"/>
    <property type="molecule type" value="Genomic_DNA"/>
</dbReference>
<evidence type="ECO:0000259" key="3">
    <source>
        <dbReference type="PROSITE" id="PS51387"/>
    </source>
</evidence>
<keyword evidence="2" id="KW-0274">FAD</keyword>
<dbReference type="RefSeq" id="WP_344846169.1">
    <property type="nucleotide sequence ID" value="NZ_BAABDF010000007.1"/>
</dbReference>
<name>A0ABP7K7C5_9RHOB</name>
<dbReference type="SUPFAM" id="SSF56176">
    <property type="entry name" value="FAD-binding/transporter-associated domain-like"/>
    <property type="match status" value="1"/>
</dbReference>
<dbReference type="Pfam" id="PF01565">
    <property type="entry name" value="FAD_binding_4"/>
    <property type="match status" value="1"/>
</dbReference>
<dbReference type="InterPro" id="IPR016166">
    <property type="entry name" value="FAD-bd_PCMH"/>
</dbReference>
<feature type="domain" description="FAD-binding PCMH-type" evidence="3">
    <location>
        <begin position="1"/>
        <end position="174"/>
    </location>
</feature>
<accession>A0ABP7K7C5</accession>
<reference evidence="5" key="1">
    <citation type="journal article" date="2019" name="Int. J. Syst. Evol. Microbiol.">
        <title>The Global Catalogue of Microorganisms (GCM) 10K type strain sequencing project: providing services to taxonomists for standard genome sequencing and annotation.</title>
        <authorList>
            <consortium name="The Broad Institute Genomics Platform"/>
            <consortium name="The Broad Institute Genome Sequencing Center for Infectious Disease"/>
            <person name="Wu L."/>
            <person name="Ma J."/>
        </authorList>
    </citation>
    <scope>NUCLEOTIDE SEQUENCE [LARGE SCALE GENOMIC DNA]</scope>
    <source>
        <strain evidence="5">JCM 17190</strain>
    </source>
</reference>
<dbReference type="InterPro" id="IPR006094">
    <property type="entry name" value="Oxid_FAD_bind_N"/>
</dbReference>
<sequence length="365" mass="38029">MSEALHPQSESELADMIRAGGPFSIRGGGTRGVLSQGTPLETGGLSGITMYEPGTLTMVVRAGTPMADIEAALADENQILPFEPLDMRPMVGSAGVPTIGGVVATNASGSRRVKAGACRDFVLGARFVDGTGMVVKNGGRVMKNVTGYDLAKLVSGSHGTLGVITEVSLKVAPKSEAVVLLAADGLSDSDAVAAMSAALTAPLDVSGAMHRGGGQTVIRLEGIRTSVVERLAALRQRLGSMGSWTVLDVEWAACADPSTLARQEGDIWCLSVRPSAAPDLVERAGAQEVLYDWGGGRIWMRVPEGTKLREQLGDFDGHATLICASPQIRATVGTFHPERAGVAKLSSALRRKFDPSQKLNPGLMG</sequence>
<organism evidence="4 5">
    <name type="scientific">Celeribacter arenosi</name>
    <dbReference type="NCBI Taxonomy" id="792649"/>
    <lineage>
        <taxon>Bacteria</taxon>
        <taxon>Pseudomonadati</taxon>
        <taxon>Pseudomonadota</taxon>
        <taxon>Alphaproteobacteria</taxon>
        <taxon>Rhodobacterales</taxon>
        <taxon>Roseobacteraceae</taxon>
        <taxon>Celeribacter</taxon>
    </lineage>
</organism>
<dbReference type="Gene3D" id="3.30.465.10">
    <property type="match status" value="1"/>
</dbReference>
<protein>
    <submittedName>
        <fullName evidence="4">FAD-binding protein</fullName>
    </submittedName>
</protein>
<evidence type="ECO:0000256" key="2">
    <source>
        <dbReference type="ARBA" id="ARBA00022827"/>
    </source>
</evidence>
<gene>
    <name evidence="4" type="ORF">GCM10022404_16090</name>
</gene>
<keyword evidence="5" id="KW-1185">Reference proteome</keyword>
<dbReference type="InterPro" id="IPR036318">
    <property type="entry name" value="FAD-bd_PCMH-like_sf"/>
</dbReference>
<dbReference type="InterPro" id="IPR016169">
    <property type="entry name" value="FAD-bd_PCMH_sub2"/>
</dbReference>
<comment type="caution">
    <text evidence="4">The sequence shown here is derived from an EMBL/GenBank/DDBJ whole genome shotgun (WGS) entry which is preliminary data.</text>
</comment>
<dbReference type="InterPro" id="IPR016164">
    <property type="entry name" value="FAD-linked_Oxase-like_C"/>
</dbReference>
<keyword evidence="1" id="KW-0285">Flavoprotein</keyword>
<dbReference type="PANTHER" id="PTHR11748:SF103">
    <property type="entry name" value="GLYCOLATE OXIDASE SUBUNIT GLCE"/>
    <property type="match status" value="1"/>
</dbReference>
<evidence type="ECO:0000256" key="1">
    <source>
        <dbReference type="ARBA" id="ARBA00022630"/>
    </source>
</evidence>